<comment type="caution">
    <text evidence="1">The sequence shown here is derived from an EMBL/GenBank/DDBJ whole genome shotgun (WGS) entry which is preliminary data.</text>
</comment>
<dbReference type="InterPro" id="IPR025985">
    <property type="entry name" value="YnbE"/>
</dbReference>
<evidence type="ECO:0000313" key="1">
    <source>
        <dbReference type="EMBL" id="MXO83854.1"/>
    </source>
</evidence>
<keyword evidence="2" id="KW-1185">Reference proteome</keyword>
<dbReference type="RefSeq" id="WP_160614164.1">
    <property type="nucleotide sequence ID" value="NZ_JAUFQM010000001.1"/>
</dbReference>
<keyword evidence="1" id="KW-0449">Lipoprotein</keyword>
<accession>A0A844Z8N4</accession>
<dbReference type="OrthoDB" id="7428332at2"/>
<sequence length="86" mass="9106">MNRLELTLSGQAATPRIIQGMQMNGKRRTISAASAILGVLVLSGCITVNAPTEPIVIELNINITADVVLSLAEDADKAIEENADIF</sequence>
<organism evidence="1 2">
    <name type="scientific">Pontixanthobacter aestiaquae</name>
    <dbReference type="NCBI Taxonomy" id="1509367"/>
    <lineage>
        <taxon>Bacteria</taxon>
        <taxon>Pseudomonadati</taxon>
        <taxon>Pseudomonadota</taxon>
        <taxon>Alphaproteobacteria</taxon>
        <taxon>Sphingomonadales</taxon>
        <taxon>Erythrobacteraceae</taxon>
        <taxon>Pontixanthobacter</taxon>
    </lineage>
</organism>
<proteinExistence type="predicted"/>
<name>A0A844Z8N4_9SPHN</name>
<gene>
    <name evidence="1" type="ORF">GRI35_10810</name>
</gene>
<dbReference type="AlphaFoldDB" id="A0A844Z8N4"/>
<evidence type="ECO:0000313" key="2">
    <source>
        <dbReference type="Proteomes" id="UP000460290"/>
    </source>
</evidence>
<dbReference type="Proteomes" id="UP000460290">
    <property type="component" value="Unassembled WGS sequence"/>
</dbReference>
<protein>
    <submittedName>
        <fullName evidence="1">YnbE family lipoprotein</fullName>
    </submittedName>
</protein>
<dbReference type="Pfam" id="PF13617">
    <property type="entry name" value="Lipoprotein_19"/>
    <property type="match status" value="1"/>
</dbReference>
<reference evidence="1 2" key="1">
    <citation type="submission" date="2019-12" db="EMBL/GenBank/DDBJ databases">
        <title>Genomic-based taxomic classification of the family Erythrobacteraceae.</title>
        <authorList>
            <person name="Xu L."/>
        </authorList>
    </citation>
    <scope>NUCLEOTIDE SEQUENCE [LARGE SCALE GENOMIC DNA]</scope>
    <source>
        <strain evidence="1 2">KCTC 42006</strain>
    </source>
</reference>
<dbReference type="EMBL" id="WTYZ01000001">
    <property type="protein sequence ID" value="MXO83854.1"/>
    <property type="molecule type" value="Genomic_DNA"/>
</dbReference>